<evidence type="ECO:0000256" key="1">
    <source>
        <dbReference type="SAM" id="MobiDB-lite"/>
    </source>
</evidence>
<reference evidence="2" key="1">
    <citation type="submission" date="2021-02" db="EMBL/GenBank/DDBJ databases">
        <authorList>
            <person name="Nowell W R."/>
        </authorList>
    </citation>
    <scope>NUCLEOTIDE SEQUENCE</scope>
</reference>
<feature type="region of interest" description="Disordered" evidence="1">
    <location>
        <begin position="182"/>
        <end position="221"/>
    </location>
</feature>
<dbReference type="EMBL" id="CAJNOR010001208">
    <property type="protein sequence ID" value="CAF1098045.1"/>
    <property type="molecule type" value="Genomic_DNA"/>
</dbReference>
<accession>A0A814NVW2</accession>
<comment type="caution">
    <text evidence="2">The sequence shown here is derived from an EMBL/GenBank/DDBJ whole genome shotgun (WGS) entry which is preliminary data.</text>
</comment>
<dbReference type="AlphaFoldDB" id="A0A814NVW2"/>
<evidence type="ECO:0000313" key="4">
    <source>
        <dbReference type="Proteomes" id="UP000663828"/>
    </source>
</evidence>
<keyword evidence="4" id="KW-1185">Reference proteome</keyword>
<proteinExistence type="predicted"/>
<evidence type="ECO:0000313" key="3">
    <source>
        <dbReference type="EMBL" id="CAF1304366.1"/>
    </source>
</evidence>
<dbReference type="EMBL" id="CAJNOJ010000219">
    <property type="protein sequence ID" value="CAF1304366.1"/>
    <property type="molecule type" value="Genomic_DNA"/>
</dbReference>
<organism evidence="2 4">
    <name type="scientific">Adineta ricciae</name>
    <name type="common">Rotifer</name>
    <dbReference type="NCBI Taxonomy" id="249248"/>
    <lineage>
        <taxon>Eukaryota</taxon>
        <taxon>Metazoa</taxon>
        <taxon>Spiralia</taxon>
        <taxon>Gnathifera</taxon>
        <taxon>Rotifera</taxon>
        <taxon>Eurotatoria</taxon>
        <taxon>Bdelloidea</taxon>
        <taxon>Adinetida</taxon>
        <taxon>Adinetidae</taxon>
        <taxon>Adineta</taxon>
    </lineage>
</organism>
<dbReference type="Proteomes" id="UP000663828">
    <property type="component" value="Unassembled WGS sequence"/>
</dbReference>
<evidence type="ECO:0000313" key="2">
    <source>
        <dbReference type="EMBL" id="CAF1098045.1"/>
    </source>
</evidence>
<dbReference type="Proteomes" id="UP000663852">
    <property type="component" value="Unassembled WGS sequence"/>
</dbReference>
<sequence length="300" mass="35045">MSERLSRDTEYVLVPNRKSKKPVQYVYETDDDNESQIATVTRKLVRQKPVLQQHIKYITADELERDHRRQRVVETNERKVKVRNTANGEPVILDEDDNVIKIVRNVRTPTPPPPPVAYENRRVKHRSHEPLRAAYYETPDGRLIAQPAKIHPFSKPKTELIYTDHDPTKLLRKVIIDPRTGEQETIYEDSPKKHHRKKYIVRKQTNNESSVESDGDDEHQSQYVQVVQRQTVPTQIITKPEKPGTKYVMVRKKVDPEPVYVASSPSRPIMNNHRRIVYGTATSRKPATTYVYSADDKYYK</sequence>
<dbReference type="OrthoDB" id="10027421at2759"/>
<protein>
    <submittedName>
        <fullName evidence="2">Uncharacterized protein</fullName>
    </submittedName>
</protein>
<feature type="compositionally biased region" description="Basic residues" evidence="1">
    <location>
        <begin position="192"/>
        <end position="201"/>
    </location>
</feature>
<name>A0A814NVW2_ADIRI</name>
<gene>
    <name evidence="3" type="ORF">EDS130_LOCUS30788</name>
    <name evidence="2" type="ORF">XAT740_LOCUS18200</name>
</gene>